<gene>
    <name evidence="6" type="ORF">HYZ11_04150</name>
</gene>
<dbReference type="InterPro" id="IPR017871">
    <property type="entry name" value="ABC_transporter-like_CS"/>
</dbReference>
<dbReference type="PANTHER" id="PTHR43776:SF7">
    <property type="entry name" value="D,D-DIPEPTIDE TRANSPORT ATP-BINDING PROTEIN DDPF-RELATED"/>
    <property type="match status" value="1"/>
</dbReference>
<dbReference type="CDD" id="cd03257">
    <property type="entry name" value="ABC_NikE_OppD_transporters"/>
    <property type="match status" value="1"/>
</dbReference>
<dbReference type="FunFam" id="3.40.50.300:FF:000016">
    <property type="entry name" value="Oligopeptide ABC transporter ATP-binding component"/>
    <property type="match status" value="1"/>
</dbReference>
<sequence length="337" mass="37178">MAEALLEVKDLVKHFPVRGGVFSQVRAYVRAVDGVSFSVAKGETLGLVGESGCGKSTTGRAILRLIEPTSGEVWFQGQDVVKLDRESMRKLRRKMQIIFQDPYASLNPRMTVGSIVGEPLAIHHIASGKAREERVAQLLHRVGLRPEHMRRYPHEFSGGQRQRIGIARALALNPDLIIADEPVSALDVSIQAQVLNLLEDLQKEFGIAYVLVAHDLAVVQHVSDRIAVMYLGKIVEVADADDLVMMPKHPYTEALLSAAPVPDPKVKKKRILLRGDVPSPVNPPSGCRFHTRCPYKEDLCVKEEPPLREILSGHQAACHFSEKLYGIETKSSPLSVG</sequence>
<dbReference type="PANTHER" id="PTHR43776">
    <property type="entry name" value="TRANSPORT ATP-BINDING PROTEIN"/>
    <property type="match status" value="1"/>
</dbReference>
<evidence type="ECO:0000313" key="6">
    <source>
        <dbReference type="EMBL" id="MBI3126778.1"/>
    </source>
</evidence>
<comment type="similarity">
    <text evidence="1">Belongs to the ABC transporter superfamily.</text>
</comment>
<protein>
    <submittedName>
        <fullName evidence="6">Dipeptide ABC transporter ATP-binding protein</fullName>
    </submittedName>
</protein>
<evidence type="ECO:0000256" key="4">
    <source>
        <dbReference type="ARBA" id="ARBA00022840"/>
    </source>
</evidence>
<dbReference type="Gene3D" id="3.40.50.300">
    <property type="entry name" value="P-loop containing nucleotide triphosphate hydrolases"/>
    <property type="match status" value="1"/>
</dbReference>
<dbReference type="EMBL" id="JACPUR010000013">
    <property type="protein sequence ID" value="MBI3126778.1"/>
    <property type="molecule type" value="Genomic_DNA"/>
</dbReference>
<dbReference type="GO" id="GO:0015833">
    <property type="term" value="P:peptide transport"/>
    <property type="evidence" value="ECO:0007669"/>
    <property type="project" value="InterPro"/>
</dbReference>
<accession>A0A932MMK1</accession>
<dbReference type="GO" id="GO:0005524">
    <property type="term" value="F:ATP binding"/>
    <property type="evidence" value="ECO:0007669"/>
    <property type="project" value="UniProtKB-KW"/>
</dbReference>
<dbReference type="Pfam" id="PF08352">
    <property type="entry name" value="oligo_HPY"/>
    <property type="match status" value="1"/>
</dbReference>
<comment type="caution">
    <text evidence="6">The sequence shown here is derived from an EMBL/GenBank/DDBJ whole genome shotgun (WGS) entry which is preliminary data.</text>
</comment>
<evidence type="ECO:0000259" key="5">
    <source>
        <dbReference type="PROSITE" id="PS50893"/>
    </source>
</evidence>
<keyword evidence="4 6" id="KW-0067">ATP-binding</keyword>
<dbReference type="InterPro" id="IPR027417">
    <property type="entry name" value="P-loop_NTPase"/>
</dbReference>
<dbReference type="GO" id="GO:0055085">
    <property type="term" value="P:transmembrane transport"/>
    <property type="evidence" value="ECO:0007669"/>
    <property type="project" value="UniProtKB-ARBA"/>
</dbReference>
<dbReference type="PROSITE" id="PS00211">
    <property type="entry name" value="ABC_TRANSPORTER_1"/>
    <property type="match status" value="1"/>
</dbReference>
<dbReference type="Proteomes" id="UP000782312">
    <property type="component" value="Unassembled WGS sequence"/>
</dbReference>
<dbReference type="SMART" id="SM00382">
    <property type="entry name" value="AAA"/>
    <property type="match status" value="1"/>
</dbReference>
<dbReference type="InterPro" id="IPR013563">
    <property type="entry name" value="Oligopep_ABC_C"/>
</dbReference>
<keyword evidence="2" id="KW-0813">Transport</keyword>
<dbReference type="NCBIfam" id="NF008453">
    <property type="entry name" value="PRK11308.1"/>
    <property type="match status" value="1"/>
</dbReference>
<dbReference type="NCBIfam" id="TIGR01727">
    <property type="entry name" value="oligo_HPY"/>
    <property type="match status" value="1"/>
</dbReference>
<dbReference type="InterPro" id="IPR050319">
    <property type="entry name" value="ABC_transp_ATP-bind"/>
</dbReference>
<reference evidence="6" key="1">
    <citation type="submission" date="2020-07" db="EMBL/GenBank/DDBJ databases">
        <title>Huge and variable diversity of episymbiotic CPR bacteria and DPANN archaea in groundwater ecosystems.</title>
        <authorList>
            <person name="He C.Y."/>
            <person name="Keren R."/>
            <person name="Whittaker M."/>
            <person name="Farag I.F."/>
            <person name="Doudna J."/>
            <person name="Cate J.H.D."/>
            <person name="Banfield J.F."/>
        </authorList>
    </citation>
    <scope>NUCLEOTIDE SEQUENCE</scope>
    <source>
        <strain evidence="6">NC_groundwater_763_Ag_S-0.2um_68_21</strain>
    </source>
</reference>
<proteinExistence type="inferred from homology"/>
<dbReference type="GO" id="GO:0016887">
    <property type="term" value="F:ATP hydrolysis activity"/>
    <property type="evidence" value="ECO:0007669"/>
    <property type="project" value="InterPro"/>
</dbReference>
<feature type="domain" description="ABC transporter" evidence="5">
    <location>
        <begin position="6"/>
        <end position="256"/>
    </location>
</feature>
<dbReference type="AlphaFoldDB" id="A0A932MMK1"/>
<evidence type="ECO:0000256" key="1">
    <source>
        <dbReference type="ARBA" id="ARBA00005417"/>
    </source>
</evidence>
<evidence type="ECO:0000256" key="3">
    <source>
        <dbReference type="ARBA" id="ARBA00022741"/>
    </source>
</evidence>
<evidence type="ECO:0000256" key="2">
    <source>
        <dbReference type="ARBA" id="ARBA00022448"/>
    </source>
</evidence>
<organism evidence="6 7">
    <name type="scientific">Tectimicrobiota bacterium</name>
    <dbReference type="NCBI Taxonomy" id="2528274"/>
    <lineage>
        <taxon>Bacteria</taxon>
        <taxon>Pseudomonadati</taxon>
        <taxon>Nitrospinota/Tectimicrobiota group</taxon>
        <taxon>Candidatus Tectimicrobiota</taxon>
    </lineage>
</organism>
<dbReference type="SUPFAM" id="SSF52540">
    <property type="entry name" value="P-loop containing nucleoside triphosphate hydrolases"/>
    <property type="match status" value="1"/>
</dbReference>
<name>A0A932MMK1_UNCTE</name>
<dbReference type="InterPro" id="IPR003593">
    <property type="entry name" value="AAA+_ATPase"/>
</dbReference>
<dbReference type="InterPro" id="IPR003439">
    <property type="entry name" value="ABC_transporter-like_ATP-bd"/>
</dbReference>
<dbReference type="Pfam" id="PF00005">
    <property type="entry name" value="ABC_tran"/>
    <property type="match status" value="1"/>
</dbReference>
<keyword evidence="3" id="KW-0547">Nucleotide-binding</keyword>
<evidence type="ECO:0000313" key="7">
    <source>
        <dbReference type="Proteomes" id="UP000782312"/>
    </source>
</evidence>
<dbReference type="PROSITE" id="PS50893">
    <property type="entry name" value="ABC_TRANSPORTER_2"/>
    <property type="match status" value="1"/>
</dbReference>